<comment type="function">
    <text evidence="8">Catalyzes the condensation of pantoate with beta-alanine in an ATP-dependent reaction via a pantoyl-adenylate intermediate.</text>
</comment>
<feature type="binding site" evidence="8">
    <location>
        <position position="79"/>
    </location>
    <ligand>
        <name>(R)-pantoate</name>
        <dbReference type="ChEBI" id="CHEBI:15980"/>
    </ligand>
</feature>
<dbReference type="Proteomes" id="UP000014073">
    <property type="component" value="Unassembled WGS sequence"/>
</dbReference>
<feature type="binding site" evidence="8">
    <location>
        <position position="171"/>
    </location>
    <ligand>
        <name>(R)-pantoate</name>
        <dbReference type="ChEBI" id="CHEBI:15980"/>
    </ligand>
</feature>
<dbReference type="PANTHER" id="PTHR21299">
    <property type="entry name" value="CYTIDYLATE KINASE/PANTOATE-BETA-ALANINE LIGASE"/>
    <property type="match status" value="1"/>
</dbReference>
<comment type="catalytic activity">
    <reaction evidence="7 8">
        <text>(R)-pantoate + beta-alanine + ATP = (R)-pantothenate + AMP + diphosphate + H(+)</text>
        <dbReference type="Rhea" id="RHEA:10912"/>
        <dbReference type="ChEBI" id="CHEBI:15378"/>
        <dbReference type="ChEBI" id="CHEBI:15980"/>
        <dbReference type="ChEBI" id="CHEBI:29032"/>
        <dbReference type="ChEBI" id="CHEBI:30616"/>
        <dbReference type="ChEBI" id="CHEBI:33019"/>
        <dbReference type="ChEBI" id="CHEBI:57966"/>
        <dbReference type="ChEBI" id="CHEBI:456215"/>
        <dbReference type="EC" id="6.3.2.1"/>
    </reaction>
</comment>
<comment type="miscellaneous">
    <text evidence="8">The reaction proceeds by a bi uni uni bi ping pong mechanism.</text>
</comment>
<dbReference type="FunFam" id="3.40.50.620:FF:000013">
    <property type="entry name" value="Pantothenate synthetase"/>
    <property type="match status" value="1"/>
</dbReference>
<dbReference type="NCBIfam" id="TIGR00018">
    <property type="entry name" value="panC"/>
    <property type="match status" value="1"/>
</dbReference>
<evidence type="ECO:0000256" key="5">
    <source>
        <dbReference type="ARBA" id="ARBA00022741"/>
    </source>
</evidence>
<evidence type="ECO:0000256" key="7">
    <source>
        <dbReference type="ARBA" id="ARBA00048258"/>
    </source>
</evidence>
<dbReference type="InterPro" id="IPR003721">
    <property type="entry name" value="Pantoate_ligase"/>
</dbReference>
<evidence type="ECO:0000256" key="3">
    <source>
        <dbReference type="ARBA" id="ARBA00022598"/>
    </source>
</evidence>
<dbReference type="EMBL" id="ACBW01000085">
    <property type="protein sequence ID" value="EEF75598.1"/>
    <property type="molecule type" value="Genomic_DNA"/>
</dbReference>
<comment type="subcellular location">
    <subcellularLocation>
        <location evidence="8">Cytoplasm</location>
    </subcellularLocation>
</comment>
<dbReference type="Pfam" id="PF02569">
    <property type="entry name" value="Pantoate_ligase"/>
    <property type="match status" value="1"/>
</dbReference>
<comment type="subunit">
    <text evidence="8">Homodimer.</text>
</comment>
<evidence type="ECO:0000256" key="8">
    <source>
        <dbReference type="HAMAP-Rule" id="MF_00158"/>
    </source>
</evidence>
<sequence length="299" mass="33808">MAYFATVFRLWYKTEIKKMKLIQTINELRAELDVLRREGKTIGLVPTMGALHAGHASLVKRAVAENDVVVVSDFVNPTQFNDKNDLLKYPRTLDADCKLLEACGAAFVFAPSVEEIYPEPDTRQFSYAPLDTVMEGKYRPGHFNGVCQIVSKLFLIVEPTRAYFGEKDFQQLAIIREMVRKYPFNLEIVGCPIVRESDGLALSSRNARLSAEQRVQALQISKALFASCEYAKTHSLAETKLYVEECIAKAEGLRLEYFEIVDGTTLQTVTDWNDSTYIVGCITAFCGEVRLIDNIKYKE</sequence>
<evidence type="ECO:0000313" key="9">
    <source>
        <dbReference type="EMBL" id="EEF75598.1"/>
    </source>
</evidence>
<keyword evidence="5 8" id="KW-0547">Nucleotide-binding</keyword>
<evidence type="ECO:0000256" key="6">
    <source>
        <dbReference type="ARBA" id="ARBA00022840"/>
    </source>
</evidence>
<dbReference type="SUPFAM" id="SSF52374">
    <property type="entry name" value="Nucleotidylyl transferase"/>
    <property type="match status" value="1"/>
</dbReference>
<evidence type="ECO:0000256" key="1">
    <source>
        <dbReference type="ARBA" id="ARBA00004990"/>
    </source>
</evidence>
<dbReference type="eggNOG" id="COG0414">
    <property type="taxonomic scope" value="Bacteria"/>
</dbReference>
<dbReference type="HOGENOM" id="CLU_047148_0_0_10"/>
<dbReference type="GO" id="GO:0005524">
    <property type="term" value="F:ATP binding"/>
    <property type="evidence" value="ECO:0007669"/>
    <property type="project" value="UniProtKB-KW"/>
</dbReference>
<feature type="binding site" evidence="8">
    <location>
        <begin position="202"/>
        <end position="205"/>
    </location>
    <ligand>
        <name>ATP</name>
        <dbReference type="ChEBI" id="CHEBI:30616"/>
    </ligand>
</feature>
<dbReference type="InterPro" id="IPR014729">
    <property type="entry name" value="Rossmann-like_a/b/a_fold"/>
</dbReference>
<feature type="binding site" evidence="8">
    <location>
        <position position="79"/>
    </location>
    <ligand>
        <name>beta-alanine</name>
        <dbReference type="ChEBI" id="CHEBI:57966"/>
    </ligand>
</feature>
<keyword evidence="3 8" id="KW-0436">Ligase</keyword>
<dbReference type="EC" id="6.3.2.1" evidence="8"/>
<keyword evidence="10" id="KW-1185">Reference proteome</keyword>
<dbReference type="Gene3D" id="3.30.1300.10">
    <property type="entry name" value="Pantoate-beta-alanine ligase, C-terminal domain"/>
    <property type="match status" value="1"/>
</dbReference>
<dbReference type="STRING" id="547042.BACCOPRO_01088"/>
<evidence type="ECO:0000313" key="10">
    <source>
        <dbReference type="Proteomes" id="UP000014073"/>
    </source>
</evidence>
<gene>
    <name evidence="8 9" type="primary">panC</name>
    <name evidence="9" type="ORF">BACCOPRO_01088</name>
</gene>
<comment type="caution">
    <text evidence="9">The sequence shown here is derived from an EMBL/GenBank/DDBJ whole genome shotgun (WGS) entry which is preliminary data.</text>
</comment>
<keyword evidence="4 8" id="KW-0566">Pantothenate biosynthesis</keyword>
<comment type="similarity">
    <text evidence="2 8">Belongs to the pantothenate synthetase family.</text>
</comment>
<organism evidence="9 10">
    <name type="scientific">Phocaeicola coprophilus DSM 18228 = JCM 13818</name>
    <dbReference type="NCBI Taxonomy" id="547042"/>
    <lineage>
        <taxon>Bacteria</taxon>
        <taxon>Pseudomonadati</taxon>
        <taxon>Bacteroidota</taxon>
        <taxon>Bacteroidia</taxon>
        <taxon>Bacteroidales</taxon>
        <taxon>Bacteroidaceae</taxon>
        <taxon>Phocaeicola</taxon>
    </lineage>
</organism>
<dbReference type="Gene3D" id="3.40.50.620">
    <property type="entry name" value="HUPs"/>
    <property type="match status" value="1"/>
</dbReference>
<dbReference type="GO" id="GO:0004592">
    <property type="term" value="F:pantoate-beta-alanine ligase activity"/>
    <property type="evidence" value="ECO:0007669"/>
    <property type="project" value="UniProtKB-UniRule"/>
</dbReference>
<name>S0F5S6_9BACT</name>
<comment type="pathway">
    <text evidence="1 8">Cofactor biosynthesis; (R)-pantothenate biosynthesis; (R)-pantothenate from (R)-pantoate and beta-alanine: step 1/1.</text>
</comment>
<keyword evidence="8" id="KW-0963">Cytoplasm</keyword>
<dbReference type="UniPathway" id="UPA00028">
    <property type="reaction ID" value="UER00005"/>
</dbReference>
<dbReference type="InterPro" id="IPR042176">
    <property type="entry name" value="Pantoate_ligase_C"/>
</dbReference>
<dbReference type="HAMAP" id="MF_00158">
    <property type="entry name" value="PanC"/>
    <property type="match status" value="1"/>
</dbReference>
<dbReference type="GO" id="GO:0005829">
    <property type="term" value="C:cytosol"/>
    <property type="evidence" value="ECO:0007669"/>
    <property type="project" value="TreeGrafter"/>
</dbReference>
<feature type="active site" description="Proton donor" evidence="8">
    <location>
        <position position="55"/>
    </location>
</feature>
<reference evidence="9 10" key="1">
    <citation type="submission" date="2008-12" db="EMBL/GenBank/DDBJ databases">
        <authorList>
            <person name="Fulton L."/>
            <person name="Clifton S."/>
            <person name="Fulton B."/>
            <person name="Xu J."/>
            <person name="Minx P."/>
            <person name="Pepin K.H."/>
            <person name="Johnson M."/>
            <person name="Bhonagiri V."/>
            <person name="Nash W.E."/>
            <person name="Mardis E.R."/>
            <person name="Wilson R.K."/>
        </authorList>
    </citation>
    <scope>NUCLEOTIDE SEQUENCE [LARGE SCALE GENOMIC DNA]</scope>
    <source>
        <strain evidence="9 10">DSM 18228</strain>
    </source>
</reference>
<protein>
    <recommendedName>
        <fullName evidence="8">Pantothenate synthetase</fullName>
        <shortName evidence="8">PS</shortName>
        <ecNumber evidence="8">6.3.2.1</ecNumber>
    </recommendedName>
    <alternativeName>
        <fullName evidence="8">Pantoate--beta-alanine ligase</fullName>
    </alternativeName>
    <alternativeName>
        <fullName evidence="8">Pantoate-activating enzyme</fullName>
    </alternativeName>
</protein>
<evidence type="ECO:0000256" key="4">
    <source>
        <dbReference type="ARBA" id="ARBA00022655"/>
    </source>
</evidence>
<dbReference type="AlphaFoldDB" id="S0F5S6"/>
<dbReference type="CDD" id="cd00560">
    <property type="entry name" value="PanC"/>
    <property type="match status" value="1"/>
</dbReference>
<feature type="binding site" evidence="8">
    <location>
        <begin position="165"/>
        <end position="168"/>
    </location>
    <ligand>
        <name>ATP</name>
        <dbReference type="ChEBI" id="CHEBI:30616"/>
    </ligand>
</feature>
<feature type="binding site" evidence="8">
    <location>
        <position position="194"/>
    </location>
    <ligand>
        <name>ATP</name>
        <dbReference type="ChEBI" id="CHEBI:30616"/>
    </ligand>
</feature>
<feature type="binding site" evidence="8">
    <location>
        <begin position="48"/>
        <end position="55"/>
    </location>
    <ligand>
        <name>ATP</name>
        <dbReference type="ChEBI" id="CHEBI:30616"/>
    </ligand>
</feature>
<proteinExistence type="inferred from homology"/>
<accession>S0F5S6</accession>
<evidence type="ECO:0000256" key="2">
    <source>
        <dbReference type="ARBA" id="ARBA00009256"/>
    </source>
</evidence>
<dbReference type="GO" id="GO:0015940">
    <property type="term" value="P:pantothenate biosynthetic process"/>
    <property type="evidence" value="ECO:0007669"/>
    <property type="project" value="UniProtKB-UniRule"/>
</dbReference>
<keyword evidence="6 8" id="KW-0067">ATP-binding</keyword>
<dbReference type="PANTHER" id="PTHR21299:SF1">
    <property type="entry name" value="PANTOATE--BETA-ALANINE LIGASE"/>
    <property type="match status" value="1"/>
</dbReference>